<name>A0A1X2IDK0_9FUNG</name>
<dbReference type="STRING" id="90262.A0A1X2IDK0"/>
<dbReference type="Pfam" id="PF00106">
    <property type="entry name" value="adh_short"/>
    <property type="match status" value="1"/>
</dbReference>
<dbReference type="GO" id="GO:0016491">
    <property type="term" value="F:oxidoreductase activity"/>
    <property type="evidence" value="ECO:0007669"/>
    <property type="project" value="UniProtKB-KW"/>
</dbReference>
<keyword evidence="1" id="KW-0560">Oxidoreductase</keyword>
<organism evidence="3 4">
    <name type="scientific">Absidia repens</name>
    <dbReference type="NCBI Taxonomy" id="90262"/>
    <lineage>
        <taxon>Eukaryota</taxon>
        <taxon>Fungi</taxon>
        <taxon>Fungi incertae sedis</taxon>
        <taxon>Mucoromycota</taxon>
        <taxon>Mucoromycotina</taxon>
        <taxon>Mucoromycetes</taxon>
        <taxon>Mucorales</taxon>
        <taxon>Cunninghamellaceae</taxon>
        <taxon>Absidia</taxon>
    </lineage>
</organism>
<comment type="similarity">
    <text evidence="2">Belongs to the short-chain dehydrogenases/reductases (SDR) family.</text>
</comment>
<dbReference type="CDD" id="cd05327">
    <property type="entry name" value="retinol-DH_like_SDR_c_like"/>
    <property type="match status" value="1"/>
</dbReference>
<dbReference type="AlphaFoldDB" id="A0A1X2IDK0"/>
<dbReference type="SUPFAM" id="SSF51735">
    <property type="entry name" value="NAD(P)-binding Rossmann-fold domains"/>
    <property type="match status" value="1"/>
</dbReference>
<dbReference type="InterPro" id="IPR002347">
    <property type="entry name" value="SDR_fam"/>
</dbReference>
<dbReference type="PANTHER" id="PTHR43157:SF31">
    <property type="entry name" value="PHOSPHATIDYLINOSITOL-GLYCAN BIOSYNTHESIS CLASS F PROTEIN"/>
    <property type="match status" value="1"/>
</dbReference>
<dbReference type="PRINTS" id="PR00080">
    <property type="entry name" value="SDRFAMILY"/>
</dbReference>
<dbReference type="Gene3D" id="3.40.50.720">
    <property type="entry name" value="NAD(P)-binding Rossmann-like Domain"/>
    <property type="match status" value="1"/>
</dbReference>
<dbReference type="PANTHER" id="PTHR43157">
    <property type="entry name" value="PHOSPHATIDYLINOSITOL-GLYCAN BIOSYNTHESIS CLASS F PROTEIN-RELATED"/>
    <property type="match status" value="1"/>
</dbReference>
<accession>A0A1X2IDK0</accession>
<evidence type="ECO:0008006" key="5">
    <source>
        <dbReference type="Google" id="ProtNLM"/>
    </source>
</evidence>
<evidence type="ECO:0000313" key="4">
    <source>
        <dbReference type="Proteomes" id="UP000193560"/>
    </source>
</evidence>
<evidence type="ECO:0000256" key="2">
    <source>
        <dbReference type="RuleBase" id="RU000363"/>
    </source>
</evidence>
<sequence length="309" mass="34223">MFWGKKHFEFKDIPDLTGKTAIITGANTGIGRVCALEMARKGCKIILACRTEAKTLPVIENIKKETGNAQLEFVALDLMSLQSVKNFVETIKSRNEKLNILLNNAGVGLCPFGLSEDGIETQFATNHVAHHYLTTQLLPLLEENTPSRIVTVSSLAHHAVSNLNLENISDPKSYNRFSHYGKSKAANILFTRELARRCKKKGVENIYVNCNHPGAVRSDFTRHLLGAVLTKIYDALVTVTTEDGALTQLYLATSPEVEDKDVKGQYYVPYGEAGAISSFTNSDENAKQLWNFTEDLLKEKINGYQGSPI</sequence>
<evidence type="ECO:0000256" key="1">
    <source>
        <dbReference type="ARBA" id="ARBA00023002"/>
    </source>
</evidence>
<dbReference type="Proteomes" id="UP000193560">
    <property type="component" value="Unassembled WGS sequence"/>
</dbReference>
<evidence type="ECO:0000313" key="3">
    <source>
        <dbReference type="EMBL" id="ORZ14597.1"/>
    </source>
</evidence>
<dbReference type="EMBL" id="MCGE01000014">
    <property type="protein sequence ID" value="ORZ14597.1"/>
    <property type="molecule type" value="Genomic_DNA"/>
</dbReference>
<reference evidence="3 4" key="1">
    <citation type="submission" date="2016-07" db="EMBL/GenBank/DDBJ databases">
        <title>Pervasive Adenine N6-methylation of Active Genes in Fungi.</title>
        <authorList>
            <consortium name="DOE Joint Genome Institute"/>
            <person name="Mondo S.J."/>
            <person name="Dannebaum R.O."/>
            <person name="Kuo R.C."/>
            <person name="Labutti K."/>
            <person name="Haridas S."/>
            <person name="Kuo A."/>
            <person name="Salamov A."/>
            <person name="Ahrendt S.R."/>
            <person name="Lipzen A."/>
            <person name="Sullivan W."/>
            <person name="Andreopoulos W.B."/>
            <person name="Clum A."/>
            <person name="Lindquist E."/>
            <person name="Daum C."/>
            <person name="Ramamoorthy G.K."/>
            <person name="Gryganskyi A."/>
            <person name="Culley D."/>
            <person name="Magnuson J.K."/>
            <person name="James T.Y."/>
            <person name="O'Malley M.A."/>
            <person name="Stajich J.E."/>
            <person name="Spatafora J.W."/>
            <person name="Visel A."/>
            <person name="Grigoriev I.V."/>
        </authorList>
    </citation>
    <scope>NUCLEOTIDE SEQUENCE [LARGE SCALE GENOMIC DNA]</scope>
    <source>
        <strain evidence="3 4">NRRL 1336</strain>
    </source>
</reference>
<dbReference type="OrthoDB" id="191139at2759"/>
<gene>
    <name evidence="3" type="ORF">BCR42DRAFT_452349</name>
</gene>
<dbReference type="InterPro" id="IPR036291">
    <property type="entry name" value="NAD(P)-bd_dom_sf"/>
</dbReference>
<keyword evidence="4" id="KW-1185">Reference proteome</keyword>
<dbReference type="PRINTS" id="PR00081">
    <property type="entry name" value="GDHRDH"/>
</dbReference>
<comment type="caution">
    <text evidence="3">The sequence shown here is derived from an EMBL/GenBank/DDBJ whole genome shotgun (WGS) entry which is preliminary data.</text>
</comment>
<proteinExistence type="inferred from homology"/>
<protein>
    <recommendedName>
        <fullName evidence="5">NAD(P)-binding protein</fullName>
    </recommendedName>
</protein>